<feature type="compositionally biased region" description="Polar residues" evidence="2">
    <location>
        <begin position="651"/>
        <end position="662"/>
    </location>
</feature>
<name>A0A6S7HF95_PARCT</name>
<evidence type="ECO:0000256" key="2">
    <source>
        <dbReference type="SAM" id="MobiDB-lite"/>
    </source>
</evidence>
<feature type="compositionally biased region" description="Low complexity" evidence="2">
    <location>
        <begin position="666"/>
        <end position="677"/>
    </location>
</feature>
<gene>
    <name evidence="4" type="ORF">PACLA_8A081346</name>
</gene>
<comment type="caution">
    <text evidence="4">The sequence shown here is derived from an EMBL/GenBank/DDBJ whole genome shotgun (WGS) entry which is preliminary data.</text>
</comment>
<feature type="compositionally biased region" description="Acidic residues" evidence="2">
    <location>
        <begin position="227"/>
        <end position="241"/>
    </location>
</feature>
<dbReference type="PANTHER" id="PTHR33862:SF3">
    <property type="entry name" value="OROFACIAL CLEFT 1 CANDIDATE GENE 1 PROTEIN"/>
    <property type="match status" value="1"/>
</dbReference>
<feature type="compositionally biased region" description="Low complexity" evidence="2">
    <location>
        <begin position="1244"/>
        <end position="1257"/>
    </location>
</feature>
<feature type="transmembrane region" description="Helical" evidence="3">
    <location>
        <begin position="953"/>
        <end position="973"/>
    </location>
</feature>
<protein>
    <submittedName>
        <fullName evidence="4">Partial</fullName>
    </submittedName>
</protein>
<dbReference type="AlphaFoldDB" id="A0A6S7HF95"/>
<keyword evidence="3" id="KW-1133">Transmembrane helix</keyword>
<sequence>MAAQEEYEQNVLSRSGRQVFIGDLERRRPTKRMTTVRSFAIVRNWVNQQNEEKFNEREDKYIAMIRLKRGKKPKRVQAVQTSVYFKNYAKQAVVAVFMEPLREDSELTEIPMQSLEAGASLADTRFQTDTETTPEDTEEPLTDVVVIAGDNKSQHSTNVPSESELTSEDSALIQEATQLVDINENQVTSEKGKEANSSILDVSDDESELPWAMYRSLDPAYKKNEAEESEDWTLGDEEDITGPEREKNLPDIYALLESLEEDKVNLLNSQNIFDSEKQKAKYEYIDELKLQMADAPVEKYVDDFHQNVEDEILMIGSISLEDVQEEERRLRDEHIQHQQQLSDVQRERQEDILVREELAKKNVMERLKERRKALMRREEHLMQRDRLLQNKIHQAFRRSEHQLLKALEARKAEVKTMYGELVMADGEYGGSKGRRWKVDWNRSPQPVQVKLKCLRGIKDKLPAGRYVLMASLYDRLGGHVMKWSNLKGQQWGGATLPLFHEGEFYNIEVKIDQSVFTVCPARPDIRPGMILVFELFLLRGAVTPTDRVVAWGCFPICDSNFRVVEGKYKTPFLRGDMDPGIDTYQRMEELIADDIDHWLCNLYFDVVLLPRYMAGQKEYEVELQFTSNLLGHPKRTKTGEELADGEEPVYGSQSDLHSQGSRRGSKASSAMEASLASEAKEADEGSERKMSASAQDLQLPVTPLKSPSTPDDNSPRHDRPSTVLHTSRKLHEAANVLEGLSDDSGTDFSDEEVAEIRKQDDFKPVKGKPGMYYKKHLNNPVDTYHKKLYTMLPKTPLLSRRAGKKRKLTHLEELEQHTFSVKSRWSNKGRIPRRGREKMQYIGRQFLSELGLSQWRSREFWAMILMLILTWFIRIYAHYGGQWIYLSAIFIPINKFEFLPYTTNLNYQTTLLQTRQEISLVVLGPFTNIIIFCLMVFMSWLMQRLFGRFPSILSRFVMAYGINTLLDPVWILIVDTALKRYRLLGGDIPIGDAYKLYWHFDRYEKNGIIGIFITVFLYIVTVFSAATVLYMYFLRVHNSGRLLDVYHRLNGKEDEFFVPYDLEVSLEELTYISRKAEQWRGEEGERRKVAVYDYVWEEEELDDKLWDKNNKRQRKNTREITTHTSIHTLHLDGLRELYRHFLRLPDGAIVEVFGEMPLSGIDESVKQAILQRNTFENIDLVSSVTTLRSRRGSHVTGANGASFFGSAVPGTAGSGNAAVVHNAGSRRQSRVQFSDLPAQTLDLPGSSNGMPGGSSLV</sequence>
<evidence type="ECO:0000313" key="4">
    <source>
        <dbReference type="EMBL" id="CAB3994117.1"/>
    </source>
</evidence>
<feature type="transmembrane region" description="Helical" evidence="3">
    <location>
        <begin position="921"/>
        <end position="941"/>
    </location>
</feature>
<proteinExistence type="predicted"/>
<dbReference type="PANTHER" id="PTHR33862">
    <property type="entry name" value="OROFACIAL CLEFT 1 CANDIDATE GENE 1 PROTEIN"/>
    <property type="match status" value="1"/>
</dbReference>
<dbReference type="OrthoDB" id="347244at2759"/>
<dbReference type="EMBL" id="CACRXK020002394">
    <property type="protein sequence ID" value="CAB3994117.1"/>
    <property type="molecule type" value="Genomic_DNA"/>
</dbReference>
<feature type="region of interest" description="Disordered" evidence="2">
    <location>
        <begin position="1238"/>
        <end position="1257"/>
    </location>
</feature>
<reference evidence="4" key="1">
    <citation type="submission" date="2020-04" db="EMBL/GenBank/DDBJ databases">
        <authorList>
            <person name="Alioto T."/>
            <person name="Alioto T."/>
            <person name="Gomez Garrido J."/>
        </authorList>
    </citation>
    <scope>NUCLEOTIDE SEQUENCE</scope>
    <source>
        <strain evidence="4">A484AB</strain>
    </source>
</reference>
<dbReference type="InterPro" id="IPR031390">
    <property type="entry name" value="OFCC1"/>
</dbReference>
<dbReference type="Proteomes" id="UP001152795">
    <property type="component" value="Unassembled WGS sequence"/>
</dbReference>
<feature type="region of interest" description="Disordered" evidence="2">
    <location>
        <begin position="225"/>
        <end position="244"/>
    </location>
</feature>
<evidence type="ECO:0000256" key="1">
    <source>
        <dbReference type="SAM" id="Coils"/>
    </source>
</evidence>
<feature type="compositionally biased region" description="Basic and acidic residues" evidence="2">
    <location>
        <begin position="678"/>
        <end position="690"/>
    </location>
</feature>
<feature type="coiled-coil region" evidence="1">
    <location>
        <begin position="320"/>
        <end position="384"/>
    </location>
</feature>
<feature type="transmembrane region" description="Helical" evidence="3">
    <location>
        <begin position="1008"/>
        <end position="1033"/>
    </location>
</feature>
<keyword evidence="3" id="KW-0472">Membrane</keyword>
<keyword evidence="3" id="KW-0812">Transmembrane</keyword>
<keyword evidence="5" id="KW-1185">Reference proteome</keyword>
<keyword evidence="1" id="KW-0175">Coiled coil</keyword>
<evidence type="ECO:0000256" key="3">
    <source>
        <dbReference type="SAM" id="Phobius"/>
    </source>
</evidence>
<accession>A0A6S7HF95</accession>
<feature type="transmembrane region" description="Helical" evidence="3">
    <location>
        <begin position="860"/>
        <end position="876"/>
    </location>
</feature>
<feature type="region of interest" description="Disordered" evidence="2">
    <location>
        <begin position="632"/>
        <end position="729"/>
    </location>
</feature>
<organism evidence="4 5">
    <name type="scientific">Paramuricea clavata</name>
    <name type="common">Red gorgonian</name>
    <name type="synonym">Violescent sea-whip</name>
    <dbReference type="NCBI Taxonomy" id="317549"/>
    <lineage>
        <taxon>Eukaryota</taxon>
        <taxon>Metazoa</taxon>
        <taxon>Cnidaria</taxon>
        <taxon>Anthozoa</taxon>
        <taxon>Octocorallia</taxon>
        <taxon>Malacalcyonacea</taxon>
        <taxon>Plexauridae</taxon>
        <taxon>Paramuricea</taxon>
    </lineage>
</organism>
<evidence type="ECO:0000313" key="5">
    <source>
        <dbReference type="Proteomes" id="UP001152795"/>
    </source>
</evidence>